<dbReference type="STRING" id="1280837.A0A316VEM0"/>
<feature type="region of interest" description="Disordered" evidence="13">
    <location>
        <begin position="901"/>
        <end position="924"/>
    </location>
</feature>
<dbReference type="SUPFAM" id="SSF56672">
    <property type="entry name" value="DNA/RNA polymerases"/>
    <property type="match status" value="1"/>
</dbReference>
<dbReference type="GO" id="GO:0006273">
    <property type="term" value="P:lagging strand elongation"/>
    <property type="evidence" value="ECO:0007669"/>
    <property type="project" value="TreeGrafter"/>
</dbReference>
<evidence type="ECO:0000256" key="2">
    <source>
        <dbReference type="ARBA" id="ARBA00005755"/>
    </source>
</evidence>
<accession>A0A316VEM0</accession>
<dbReference type="PRINTS" id="PR00106">
    <property type="entry name" value="DNAPOLB"/>
</dbReference>
<dbReference type="InParanoid" id="A0A316VEM0"/>
<dbReference type="EMBL" id="KZ819603">
    <property type="protein sequence ID" value="PWN36069.1"/>
    <property type="molecule type" value="Genomic_DNA"/>
</dbReference>
<dbReference type="Pfam" id="PF12254">
    <property type="entry name" value="DNA_pol_alpha_N"/>
    <property type="match status" value="1"/>
</dbReference>
<dbReference type="Gene3D" id="3.30.420.10">
    <property type="entry name" value="Ribonuclease H-like superfamily/Ribonuclease H"/>
    <property type="match status" value="1"/>
</dbReference>
<dbReference type="Gene3D" id="1.10.132.60">
    <property type="entry name" value="DNA polymerase family B, C-terminal domain"/>
    <property type="match status" value="1"/>
</dbReference>
<dbReference type="InterPro" id="IPR042087">
    <property type="entry name" value="DNA_pol_B_thumb"/>
</dbReference>
<keyword evidence="3 12" id="KW-0808">Transferase</keyword>
<evidence type="ECO:0000259" key="14">
    <source>
        <dbReference type="Pfam" id="PF00136"/>
    </source>
</evidence>
<dbReference type="InterPro" id="IPR015088">
    <property type="entry name" value="Znf_DNA-dir_DNA_pol_B_alpha"/>
</dbReference>
<gene>
    <name evidence="18" type="ORF">FA14DRAFT_160961</name>
</gene>
<dbReference type="GO" id="GO:0006281">
    <property type="term" value="P:DNA repair"/>
    <property type="evidence" value="ECO:0007669"/>
    <property type="project" value="UniProtKB-ARBA"/>
</dbReference>
<feature type="region of interest" description="Disordered" evidence="13">
    <location>
        <begin position="1"/>
        <end position="146"/>
    </location>
</feature>
<dbReference type="InterPro" id="IPR038256">
    <property type="entry name" value="Pol_alpha_znc_sf"/>
</dbReference>
<protein>
    <recommendedName>
        <fullName evidence="12">DNA polymerase</fullName>
        <ecNumber evidence="12">2.7.7.7</ecNumber>
    </recommendedName>
</protein>
<dbReference type="GO" id="GO:0003682">
    <property type="term" value="F:chromatin binding"/>
    <property type="evidence" value="ECO:0007669"/>
    <property type="project" value="TreeGrafter"/>
</dbReference>
<dbReference type="GO" id="GO:0000166">
    <property type="term" value="F:nucleotide binding"/>
    <property type="evidence" value="ECO:0007669"/>
    <property type="project" value="InterPro"/>
</dbReference>
<dbReference type="NCBIfam" id="TIGR00592">
    <property type="entry name" value="pol2"/>
    <property type="match status" value="1"/>
</dbReference>
<dbReference type="Gene3D" id="1.10.287.690">
    <property type="entry name" value="Helix hairpin bin"/>
    <property type="match status" value="1"/>
</dbReference>
<dbReference type="GO" id="GO:0003697">
    <property type="term" value="F:single-stranded DNA binding"/>
    <property type="evidence" value="ECO:0007669"/>
    <property type="project" value="TreeGrafter"/>
</dbReference>
<evidence type="ECO:0000256" key="6">
    <source>
        <dbReference type="ARBA" id="ARBA00022723"/>
    </source>
</evidence>
<dbReference type="InterPro" id="IPR006133">
    <property type="entry name" value="DNA-dir_DNA_pol_B_exonuc"/>
</dbReference>
<dbReference type="EC" id="2.7.7.7" evidence="12"/>
<evidence type="ECO:0000256" key="5">
    <source>
        <dbReference type="ARBA" id="ARBA00022705"/>
    </source>
</evidence>
<dbReference type="PANTHER" id="PTHR45861:SF1">
    <property type="entry name" value="DNA POLYMERASE ALPHA CATALYTIC SUBUNIT"/>
    <property type="match status" value="1"/>
</dbReference>
<dbReference type="InterPro" id="IPR036397">
    <property type="entry name" value="RNaseH_sf"/>
</dbReference>
<evidence type="ECO:0000313" key="19">
    <source>
        <dbReference type="Proteomes" id="UP000245771"/>
    </source>
</evidence>
<dbReference type="InterPro" id="IPR023211">
    <property type="entry name" value="DNA_pol_palm_dom_sf"/>
</dbReference>
<feature type="domain" description="DNA-directed DNA polymerase family B multifunctional" evidence="14">
    <location>
        <begin position="863"/>
        <end position="1315"/>
    </location>
</feature>
<dbReference type="PROSITE" id="PS00116">
    <property type="entry name" value="DNA_POLYMERASE_B"/>
    <property type="match status" value="1"/>
</dbReference>
<dbReference type="CDD" id="cd05776">
    <property type="entry name" value="DNA_polB_alpha_exo"/>
    <property type="match status" value="1"/>
</dbReference>
<feature type="compositionally biased region" description="Basic and acidic residues" evidence="13">
    <location>
        <begin position="77"/>
        <end position="91"/>
    </location>
</feature>
<dbReference type="Proteomes" id="UP000245771">
    <property type="component" value="Unassembled WGS sequence"/>
</dbReference>
<keyword evidence="10 12" id="KW-0238">DNA-binding</keyword>
<dbReference type="InterPro" id="IPR006172">
    <property type="entry name" value="DNA-dir_DNA_pol_B"/>
</dbReference>
<dbReference type="Gene3D" id="1.10.3200.20">
    <property type="entry name" value="DNA Polymerase alpha, zinc finger"/>
    <property type="match status" value="1"/>
</dbReference>
<feature type="compositionally biased region" description="Polar residues" evidence="13">
    <location>
        <begin position="416"/>
        <end position="426"/>
    </location>
</feature>
<evidence type="ECO:0000259" key="15">
    <source>
        <dbReference type="Pfam" id="PF03104"/>
    </source>
</evidence>
<dbReference type="InterPro" id="IPR043502">
    <property type="entry name" value="DNA/RNA_pol_sf"/>
</dbReference>
<dbReference type="GO" id="GO:0008270">
    <property type="term" value="F:zinc ion binding"/>
    <property type="evidence" value="ECO:0007669"/>
    <property type="project" value="UniProtKB-KW"/>
</dbReference>
<dbReference type="OrthoDB" id="6755010at2759"/>
<dbReference type="GO" id="GO:0003887">
    <property type="term" value="F:DNA-directed DNA polymerase activity"/>
    <property type="evidence" value="ECO:0007669"/>
    <property type="project" value="UniProtKB-KW"/>
</dbReference>
<feature type="compositionally biased region" description="Basic residues" evidence="13">
    <location>
        <begin position="108"/>
        <end position="117"/>
    </location>
</feature>
<proteinExistence type="inferred from homology"/>
<keyword evidence="19" id="KW-1185">Reference proteome</keyword>
<dbReference type="InterPro" id="IPR024647">
    <property type="entry name" value="DNA_pol_a_cat_su_N"/>
</dbReference>
<dbReference type="Pfam" id="PF08996">
    <property type="entry name" value="zf-DNA_Pol"/>
    <property type="match status" value="1"/>
</dbReference>
<evidence type="ECO:0000259" key="17">
    <source>
        <dbReference type="Pfam" id="PF12254"/>
    </source>
</evidence>
<dbReference type="Pfam" id="PF00136">
    <property type="entry name" value="DNA_pol_B"/>
    <property type="match status" value="1"/>
</dbReference>
<dbReference type="GO" id="GO:0005658">
    <property type="term" value="C:alpha DNA polymerase:primase complex"/>
    <property type="evidence" value="ECO:0007669"/>
    <property type="project" value="TreeGrafter"/>
</dbReference>
<evidence type="ECO:0000256" key="13">
    <source>
        <dbReference type="SAM" id="MobiDB-lite"/>
    </source>
</evidence>
<keyword evidence="8" id="KW-0862">Zinc</keyword>
<dbReference type="Pfam" id="PF03104">
    <property type="entry name" value="DNA_pol_B_exo1"/>
    <property type="match status" value="1"/>
</dbReference>
<dbReference type="RefSeq" id="XP_025356371.1">
    <property type="nucleotide sequence ID" value="XM_025498908.1"/>
</dbReference>
<comment type="similarity">
    <text evidence="2 12">Belongs to the DNA polymerase type-B family.</text>
</comment>
<feature type="compositionally biased region" description="Polar residues" evidence="13">
    <location>
        <begin position="334"/>
        <end position="351"/>
    </location>
</feature>
<feature type="region of interest" description="Disordered" evidence="13">
    <location>
        <begin position="404"/>
        <end position="426"/>
    </location>
</feature>
<dbReference type="FunFam" id="3.30.70.2820:FF:000001">
    <property type="entry name" value="DNA polymerase"/>
    <property type="match status" value="1"/>
</dbReference>
<keyword evidence="6" id="KW-0479">Metal-binding</keyword>
<evidence type="ECO:0000256" key="8">
    <source>
        <dbReference type="ARBA" id="ARBA00022833"/>
    </source>
</evidence>
<dbReference type="InterPro" id="IPR012337">
    <property type="entry name" value="RNaseH-like_sf"/>
</dbReference>
<feature type="domain" description="DNA polymerase alpha catalytic subunit N-terminal" evidence="17">
    <location>
        <begin position="12"/>
        <end position="83"/>
    </location>
</feature>
<dbReference type="InterPro" id="IPR045846">
    <property type="entry name" value="POLBc_alpha"/>
</dbReference>
<keyword evidence="5 12" id="KW-0235">DNA replication</keyword>
<dbReference type="Gene3D" id="2.40.50.730">
    <property type="match status" value="1"/>
</dbReference>
<evidence type="ECO:0000313" key="18">
    <source>
        <dbReference type="EMBL" id="PWN36069.1"/>
    </source>
</evidence>
<evidence type="ECO:0000256" key="7">
    <source>
        <dbReference type="ARBA" id="ARBA00022771"/>
    </source>
</evidence>
<dbReference type="FunFam" id="3.30.420.10:FF:000036">
    <property type="entry name" value="DNA polymerase"/>
    <property type="match status" value="1"/>
</dbReference>
<evidence type="ECO:0000256" key="4">
    <source>
        <dbReference type="ARBA" id="ARBA00022695"/>
    </source>
</evidence>
<evidence type="ECO:0000256" key="10">
    <source>
        <dbReference type="ARBA" id="ARBA00023125"/>
    </source>
</evidence>
<feature type="compositionally biased region" description="Basic and acidic residues" evidence="13">
    <location>
        <begin position="361"/>
        <end position="370"/>
    </location>
</feature>
<dbReference type="FunFam" id="1.10.287.690:FF:000003">
    <property type="entry name" value="DNA polymerase"/>
    <property type="match status" value="1"/>
</dbReference>
<reference evidence="18 19" key="1">
    <citation type="journal article" date="2018" name="Mol. Biol. Evol.">
        <title>Broad Genomic Sampling Reveals a Smut Pathogenic Ancestry of the Fungal Clade Ustilaginomycotina.</title>
        <authorList>
            <person name="Kijpornyongpan T."/>
            <person name="Mondo S.J."/>
            <person name="Barry K."/>
            <person name="Sandor L."/>
            <person name="Lee J."/>
            <person name="Lipzen A."/>
            <person name="Pangilinan J."/>
            <person name="LaButti K."/>
            <person name="Hainaut M."/>
            <person name="Henrissat B."/>
            <person name="Grigoriev I.V."/>
            <person name="Spatafora J.W."/>
            <person name="Aime M.C."/>
        </authorList>
    </citation>
    <scope>NUCLEOTIDE SEQUENCE [LARGE SCALE GENOMIC DNA]</scope>
    <source>
        <strain evidence="18 19">MCA 3882</strain>
    </source>
</reference>
<dbReference type="GO" id="GO:0006272">
    <property type="term" value="P:leading strand elongation"/>
    <property type="evidence" value="ECO:0007669"/>
    <property type="project" value="TreeGrafter"/>
</dbReference>
<dbReference type="InterPro" id="IPR006134">
    <property type="entry name" value="DNA-dir_DNA_pol_B_multi_dom"/>
</dbReference>
<dbReference type="SUPFAM" id="SSF53098">
    <property type="entry name" value="Ribonuclease H-like"/>
    <property type="match status" value="1"/>
</dbReference>
<keyword evidence="4 12" id="KW-0548">Nucleotidyltransferase</keyword>
<feature type="compositionally biased region" description="Pro residues" evidence="13">
    <location>
        <begin position="225"/>
        <end position="235"/>
    </location>
</feature>
<comment type="catalytic activity">
    <reaction evidence="12">
        <text>DNA(n) + a 2'-deoxyribonucleoside 5'-triphosphate = DNA(n+1) + diphosphate</text>
        <dbReference type="Rhea" id="RHEA:22508"/>
        <dbReference type="Rhea" id="RHEA-COMP:17339"/>
        <dbReference type="Rhea" id="RHEA-COMP:17340"/>
        <dbReference type="ChEBI" id="CHEBI:33019"/>
        <dbReference type="ChEBI" id="CHEBI:61560"/>
        <dbReference type="ChEBI" id="CHEBI:173112"/>
        <dbReference type="EC" id="2.7.7.7"/>
    </reaction>
</comment>
<evidence type="ECO:0000256" key="11">
    <source>
        <dbReference type="ARBA" id="ARBA00023242"/>
    </source>
</evidence>
<dbReference type="FunCoup" id="A0A316VEM0">
    <property type="interactions" value="470"/>
</dbReference>
<feature type="region of interest" description="Disordered" evidence="13">
    <location>
        <begin position="327"/>
        <end position="386"/>
    </location>
</feature>
<keyword evidence="7" id="KW-0863">Zinc-finger</keyword>
<dbReference type="Gene3D" id="3.30.70.2820">
    <property type="match status" value="1"/>
</dbReference>
<sequence length="1582" mass="177379">MSSARVKRQNALAALKARREGGTGAGVSKHKNNSGSGSESENDIYDEVSEDEYKSIVRGRLMNDDFIEDDDGSGYVDDGRDEWNQHSHQHGEDDEDSEDENDYYERTGRKKKKKKRGTATAKKDRLPATNQAGMPSMYAKRNDGGVPLAHSRIANTTIDAYRPAVKAEKEDDFMKRLMGGLGDSDSPDFDSPTPKNRFSAAAPEIRKRKQEVEAPSFTRLRHSPMSPPSSDPLDPPSDGLQPDVHITGSDTPPWSRGKNDMSDDGDIPTAKRVRSASKKIGSMGIQDEKEQDSHHRRSRSQSRIDPDLLAALDDDIDMDDDEAELGLSIRAPNAATSSNGHTVRVNASSVRSKPAEPTPIKVKEEQEEVKPLVSTSPSSAEPSKPVAVLKDTWKSIGAKLANVEDASASPADAKTGASSLSSTSKVSPYEPDGRHVRFFWTDYTEQQGIIYLIGKVKDQKSGKFVSACLQVEGVERCVYLLPKEGQTEDDLYDEFDEIRSRHGIKSFLSKWVPRKYAFEIPDVPAEGNYLKVKYGFDEPQLPLDLKGRTFSRVFGANTSAFELFVVKRRIMGPCWLDVESVDIRDAGSTPLSWCKIELSVDDAKFVKPFADTDQNAPREVPPLTVMSLSIRTVVNHKENKREIVAAAARTWKDVQIEDPTPPEDMQSSLFSVVRPLGDQFPPNFEREAKAGKTKILTVKYERMLLNTLLAQIQQQDPDVIVGHEFSGVTLDILLHRMRDLRADHWSRIGRLRRQKMPTLKQGFNLRNASGRLICDLASDTAKGMITSTTWSLTEMCASHLKVQREDIDPDDTASFFDSLAPSPERLISFVRHNEVDAFFQMALASKVQILGLTKQLTNLAGNSWSRTLNGGRAERNEFILLHEFHRQKYICPDKLNKSEREQLARQQQLQQQQEEEEEGEGKGAVVKKDKYKGGLVFDPKKGLWDKYILVMDFNSLYPSLIQEFNIDFTTVDRKDCNERPDDVDKMPEIPSSDVSQGVLPRLISTLVQRRRQVKGLMKDRNASAAKQLQWNIKQLALKLTANSMYGCLGFEGSRFFARPLAALTTFKGREVLTATKELAESLGLDVIYGDTDSVMINTNVLDLDEAKRIGNDFKKAVNERYRLLEIDTDAVFERMLLLQKKKYAAMKVEDDGKRITEIKGLDMKRREYCALSKNVSNYVLEQILSGQATESVVEQIHEYLETVAQNMDNVALDDFIIYKRLSKKVEEYNEQSAKSLPHVQVAKRMQAKGITVRMGDVIPYIFCTSEEGTSSKTAQAERAYHPDDLRRKDSDLKVDMQHYLSLQILPPVERLCDSIVGTDRSRLAEHLGLDASKYQSVSLHSSADDRQFVTLDSQTPDGIRFAQCEPLLINCPGCNQSVKFLGIPGLMQSSKPGDKEASDASHSLTPMGIACPQCERQWGMAYLAVQLETTIRRYIGQYYQFWNVCTESSCATATRLQGISAKRCLVSGCHGKVMVQYGDKALYDQLCYFESLFDGEKALSKARTILQNAMTGNDEKEDHKNPIAVNASKQIELIQSRWLIGSPTRNALQTLLGCVTKYTAQSGRRFVALENLFGWMKVNSQS</sequence>
<evidence type="ECO:0000256" key="12">
    <source>
        <dbReference type="RuleBase" id="RU000442"/>
    </source>
</evidence>
<dbReference type="FunFam" id="1.10.132.60:FF:000004">
    <property type="entry name" value="DNA polymerase"/>
    <property type="match status" value="1"/>
</dbReference>
<evidence type="ECO:0000256" key="3">
    <source>
        <dbReference type="ARBA" id="ARBA00022679"/>
    </source>
</evidence>
<evidence type="ECO:0000259" key="16">
    <source>
        <dbReference type="Pfam" id="PF08996"/>
    </source>
</evidence>
<dbReference type="Gene3D" id="6.10.10.100">
    <property type="match status" value="1"/>
</dbReference>
<dbReference type="PANTHER" id="PTHR45861">
    <property type="entry name" value="DNA POLYMERASE ALPHA CATALYTIC SUBUNIT"/>
    <property type="match status" value="1"/>
</dbReference>
<comment type="subcellular location">
    <subcellularLocation>
        <location evidence="1">Nucleus</location>
    </subcellularLocation>
</comment>
<feature type="compositionally biased region" description="Acidic residues" evidence="13">
    <location>
        <begin position="40"/>
        <end position="50"/>
    </location>
</feature>
<feature type="region of interest" description="Disordered" evidence="13">
    <location>
        <begin position="176"/>
        <end position="308"/>
    </location>
</feature>
<dbReference type="CDD" id="cd05532">
    <property type="entry name" value="POLBc_alpha"/>
    <property type="match status" value="1"/>
</dbReference>
<feature type="compositionally biased region" description="Acidic residues" evidence="13">
    <location>
        <begin position="92"/>
        <end position="102"/>
    </location>
</feature>
<feature type="domain" description="DNA-directed DNA polymerase family B exonuclease" evidence="15">
    <location>
        <begin position="552"/>
        <end position="795"/>
    </location>
</feature>
<dbReference type="GO" id="GO:1902975">
    <property type="term" value="P:mitotic DNA replication initiation"/>
    <property type="evidence" value="ECO:0007669"/>
    <property type="project" value="InterPro"/>
</dbReference>
<evidence type="ECO:0000256" key="1">
    <source>
        <dbReference type="ARBA" id="ARBA00004123"/>
    </source>
</evidence>
<dbReference type="GO" id="GO:0003688">
    <property type="term" value="F:DNA replication origin binding"/>
    <property type="evidence" value="ECO:0007669"/>
    <property type="project" value="TreeGrafter"/>
</dbReference>
<organism evidence="18 19">
    <name type="scientific">Meira miltonrushii</name>
    <dbReference type="NCBI Taxonomy" id="1280837"/>
    <lineage>
        <taxon>Eukaryota</taxon>
        <taxon>Fungi</taxon>
        <taxon>Dikarya</taxon>
        <taxon>Basidiomycota</taxon>
        <taxon>Ustilaginomycotina</taxon>
        <taxon>Exobasidiomycetes</taxon>
        <taxon>Exobasidiales</taxon>
        <taxon>Brachybasidiaceae</taxon>
        <taxon>Meira</taxon>
    </lineage>
</organism>
<name>A0A316VEM0_9BASI</name>
<keyword evidence="9 12" id="KW-0239">DNA-directed DNA polymerase</keyword>
<evidence type="ECO:0000256" key="9">
    <source>
        <dbReference type="ARBA" id="ARBA00022932"/>
    </source>
</evidence>
<feature type="domain" description="Zinc finger DNA-directed DNA polymerase family B alpha" evidence="16">
    <location>
        <begin position="1353"/>
        <end position="1573"/>
    </location>
</feature>
<dbReference type="Gene3D" id="3.90.1600.10">
    <property type="entry name" value="Palm domain of DNA polymerase"/>
    <property type="match status" value="1"/>
</dbReference>
<keyword evidence="11" id="KW-0539">Nucleus</keyword>
<dbReference type="GeneID" id="37020689"/>
<dbReference type="InterPro" id="IPR017964">
    <property type="entry name" value="DNA-dir_DNA_pol_B_CS"/>
</dbReference>
<dbReference type="SMART" id="SM00486">
    <property type="entry name" value="POLBc"/>
    <property type="match status" value="1"/>
</dbReference>